<dbReference type="Proteomes" id="UP000307841">
    <property type="component" value="Unassembled WGS sequence"/>
</dbReference>
<reference evidence="1 2" key="1">
    <citation type="submission" date="2019-04" db="EMBL/GenBank/DDBJ databases">
        <title>Whole genome sequencing of Brevibacillus sp. TGS2-1.</title>
        <authorList>
            <person name="Choi A."/>
        </authorList>
    </citation>
    <scope>NUCLEOTIDE SEQUENCE [LARGE SCALE GENOMIC DNA]</scope>
    <source>
        <strain evidence="1 2">TGS2-1</strain>
    </source>
</reference>
<accession>A0A4U2YAB1</accession>
<dbReference type="RefSeq" id="WP_137030629.1">
    <property type="nucleotide sequence ID" value="NZ_SZNK01000001.1"/>
</dbReference>
<gene>
    <name evidence="1" type="ORF">E8L90_17935</name>
</gene>
<sequence>MREMLFETSEGHRLIGVSTQPTDAQIEEILEIQRKMRMGAFDAVFILRTRLNRVTIVNKEEIVHIRPVTVFDKEYDPHLGIGVE</sequence>
<dbReference type="EMBL" id="SZNK01000001">
    <property type="protein sequence ID" value="TKI57185.1"/>
    <property type="molecule type" value="Genomic_DNA"/>
</dbReference>
<evidence type="ECO:0000313" key="1">
    <source>
        <dbReference type="EMBL" id="TKI57185.1"/>
    </source>
</evidence>
<keyword evidence="2" id="KW-1185">Reference proteome</keyword>
<organism evidence="1 2">
    <name type="scientific">Brevibacillus antibioticus</name>
    <dbReference type="NCBI Taxonomy" id="2570228"/>
    <lineage>
        <taxon>Bacteria</taxon>
        <taxon>Bacillati</taxon>
        <taxon>Bacillota</taxon>
        <taxon>Bacilli</taxon>
        <taxon>Bacillales</taxon>
        <taxon>Paenibacillaceae</taxon>
        <taxon>Brevibacillus</taxon>
    </lineage>
</organism>
<dbReference type="OrthoDB" id="2472703at2"/>
<dbReference type="AlphaFoldDB" id="A0A4U2YAB1"/>
<protein>
    <submittedName>
        <fullName evidence="1">Uncharacterized protein</fullName>
    </submittedName>
</protein>
<name>A0A4U2YAB1_9BACL</name>
<comment type="caution">
    <text evidence="1">The sequence shown here is derived from an EMBL/GenBank/DDBJ whole genome shotgun (WGS) entry which is preliminary data.</text>
</comment>
<proteinExistence type="predicted"/>
<evidence type="ECO:0000313" key="2">
    <source>
        <dbReference type="Proteomes" id="UP000307841"/>
    </source>
</evidence>